<reference evidence="2 3" key="1">
    <citation type="submission" date="2020-04" db="EMBL/GenBank/DDBJ databases">
        <title>CFH 90308 Microbacterium sp.</title>
        <authorList>
            <person name="Nie G."/>
            <person name="Ming H."/>
            <person name="Xia T."/>
        </authorList>
    </citation>
    <scope>NUCLEOTIDE SEQUENCE [LARGE SCALE GENOMIC DNA]</scope>
    <source>
        <strain evidence="2 3">CFH 90308</strain>
    </source>
</reference>
<dbReference type="Pfam" id="PF22564">
    <property type="entry name" value="HAAS"/>
    <property type="match status" value="1"/>
</dbReference>
<organism evidence="2 3">
    <name type="scientific">Microbacterium salsuginis</name>
    <dbReference type="NCBI Taxonomy" id="2722803"/>
    <lineage>
        <taxon>Bacteria</taxon>
        <taxon>Bacillati</taxon>
        <taxon>Actinomycetota</taxon>
        <taxon>Actinomycetes</taxon>
        <taxon>Micrococcales</taxon>
        <taxon>Microbacteriaceae</taxon>
        <taxon>Microbacterium</taxon>
    </lineage>
</organism>
<dbReference type="Proteomes" id="UP001429745">
    <property type="component" value="Unassembled WGS sequence"/>
</dbReference>
<sequence length="326" mass="35320">MHATSSTSATTLTDRYVDAAMRTVPESGRGDLADELRVSIDDQIDARVDGGEPRDVAERAVLTDLGDPEKLAAEYTGRQLYLIGPRYYLEWWRLLKLLLWIVIPTAGLGVALARTLTGSGIGEIIGGTVVTLMTVALHVVFWTTLIFVVVERGWDRGARRPFTEWTVDQLPEPRPQGVGFGDMVASLVFLAITAGALIWDQVIGFVPTEPGLAFLNPALWPWWVGGLFVLMALEGALAVVVYLFRGWTWTLAIVNAVIALAVAIPALVLLAQGMLINPEFFPAVTGGAAASDPNLAGILSVVFGFIIAGIAVWDITDVFVKTYRTR</sequence>
<dbReference type="InterPro" id="IPR047928">
    <property type="entry name" value="Perm_prefix_1"/>
</dbReference>
<proteinExistence type="predicted"/>
<dbReference type="NCBIfam" id="NF038403">
    <property type="entry name" value="perm_prefix_1"/>
    <property type="match status" value="1"/>
</dbReference>
<dbReference type="EMBL" id="JABACI010000001">
    <property type="protein sequence ID" value="NLP83052.1"/>
    <property type="molecule type" value="Genomic_DNA"/>
</dbReference>
<evidence type="ECO:0000313" key="2">
    <source>
        <dbReference type="EMBL" id="NLP83052.1"/>
    </source>
</evidence>
<protein>
    <recommendedName>
        <fullName evidence="4">ABC-2 type transport system permease protein</fullName>
    </recommendedName>
</protein>
<accession>A0ABX1K7T6</accession>
<gene>
    <name evidence="2" type="ORF">HF576_04270</name>
</gene>
<keyword evidence="1" id="KW-1133">Transmembrane helix</keyword>
<evidence type="ECO:0000256" key="1">
    <source>
        <dbReference type="SAM" id="Phobius"/>
    </source>
</evidence>
<feature type="transmembrane region" description="Helical" evidence="1">
    <location>
        <begin position="180"/>
        <end position="199"/>
    </location>
</feature>
<feature type="transmembrane region" description="Helical" evidence="1">
    <location>
        <begin position="295"/>
        <end position="316"/>
    </location>
</feature>
<evidence type="ECO:0008006" key="4">
    <source>
        <dbReference type="Google" id="ProtNLM"/>
    </source>
</evidence>
<feature type="transmembrane region" description="Helical" evidence="1">
    <location>
        <begin position="124"/>
        <end position="150"/>
    </location>
</feature>
<dbReference type="RefSeq" id="WP_168911503.1">
    <property type="nucleotide sequence ID" value="NZ_JABACI010000001.1"/>
</dbReference>
<feature type="transmembrane region" description="Helical" evidence="1">
    <location>
        <begin position="94"/>
        <end position="112"/>
    </location>
</feature>
<name>A0ABX1K7T6_9MICO</name>
<comment type="caution">
    <text evidence="2">The sequence shown here is derived from an EMBL/GenBank/DDBJ whole genome shotgun (WGS) entry which is preliminary data.</text>
</comment>
<evidence type="ECO:0000313" key="3">
    <source>
        <dbReference type="Proteomes" id="UP001429745"/>
    </source>
</evidence>
<feature type="transmembrane region" description="Helical" evidence="1">
    <location>
        <begin position="251"/>
        <end position="275"/>
    </location>
</feature>
<keyword evidence="3" id="KW-1185">Reference proteome</keyword>
<keyword evidence="1" id="KW-0472">Membrane</keyword>
<keyword evidence="1" id="KW-0812">Transmembrane</keyword>
<feature type="transmembrane region" description="Helical" evidence="1">
    <location>
        <begin position="219"/>
        <end position="244"/>
    </location>
</feature>